<keyword evidence="6" id="KW-1185">Reference proteome</keyword>
<dbReference type="PANTHER" id="PTHR23402:SF1">
    <property type="entry name" value="PYROGLUTAMYL-PEPTIDASE I"/>
    <property type="match status" value="1"/>
</dbReference>
<dbReference type="Proteomes" id="UP000308652">
    <property type="component" value="Unassembled WGS sequence"/>
</dbReference>
<dbReference type="AlphaFoldDB" id="A0A5C3MIX2"/>
<evidence type="ECO:0000256" key="2">
    <source>
        <dbReference type="ARBA" id="ARBA00022670"/>
    </source>
</evidence>
<evidence type="ECO:0000313" key="6">
    <source>
        <dbReference type="Proteomes" id="UP000308652"/>
    </source>
</evidence>
<dbReference type="PANTHER" id="PTHR23402">
    <property type="entry name" value="PROTEASE FAMILY C15 PYROGLUTAMYL-PEPTIDASE I-RELATED"/>
    <property type="match status" value="1"/>
</dbReference>
<dbReference type="EMBL" id="ML213590">
    <property type="protein sequence ID" value="TFK44623.1"/>
    <property type="molecule type" value="Genomic_DNA"/>
</dbReference>
<keyword evidence="4" id="KW-0788">Thiol protease</keyword>
<protein>
    <recommendedName>
        <fullName evidence="7">Peptidase C15, pyroglutamyl peptidase I-like protein</fullName>
    </recommendedName>
</protein>
<accession>A0A5C3MIX2</accession>
<dbReference type="STRING" id="68775.A0A5C3MIX2"/>
<name>A0A5C3MIX2_9AGAR</name>
<dbReference type="OrthoDB" id="407146at2759"/>
<keyword evidence="3" id="KW-0378">Hydrolase</keyword>
<sequence>MPTLPLRDPANENAFRVLLTGFGPFSHYEQNPSWLAVKPLHNILLSTDSSEPIILDDQVVLSDSVVAKGRPIHISVLEIPVTYDAVLDIVPGLHARPPLLPQTADQFPLPPDSGYDFIFHIGVAGRGPLRMERLGHKLGYHMKDATGKLASVVRSSPKDFSRRPDEMLDAENIEGGRLGIDIAESGGDAIVRPTRGFGQAYENFPDEITTEIDVTRLVHDLKRSGVEQIYSSMDAGHYLCDFIYYCSLAEAKRSAKPYEKRRNTQVLFLHCPPVNQPLSTEEVTEAIKRIIAWVCRELQLVDDSNECSDSPGA</sequence>
<dbReference type="InterPro" id="IPR036440">
    <property type="entry name" value="Peptidase_C15-like_sf"/>
</dbReference>
<proteinExistence type="inferred from homology"/>
<dbReference type="Gene3D" id="3.40.630.20">
    <property type="entry name" value="Peptidase C15, pyroglutamyl peptidase I-like"/>
    <property type="match status" value="1"/>
</dbReference>
<dbReference type="InterPro" id="IPR016125">
    <property type="entry name" value="Peptidase_C15-like"/>
</dbReference>
<keyword evidence="2" id="KW-0645">Protease</keyword>
<dbReference type="GO" id="GO:0006508">
    <property type="term" value="P:proteolysis"/>
    <property type="evidence" value="ECO:0007669"/>
    <property type="project" value="UniProtKB-KW"/>
</dbReference>
<organism evidence="5 6">
    <name type="scientific">Crucibulum laeve</name>
    <dbReference type="NCBI Taxonomy" id="68775"/>
    <lineage>
        <taxon>Eukaryota</taxon>
        <taxon>Fungi</taxon>
        <taxon>Dikarya</taxon>
        <taxon>Basidiomycota</taxon>
        <taxon>Agaricomycotina</taxon>
        <taxon>Agaricomycetes</taxon>
        <taxon>Agaricomycetidae</taxon>
        <taxon>Agaricales</taxon>
        <taxon>Agaricineae</taxon>
        <taxon>Nidulariaceae</taxon>
        <taxon>Crucibulum</taxon>
    </lineage>
</organism>
<comment type="similarity">
    <text evidence="1">Belongs to the peptidase C15 family.</text>
</comment>
<evidence type="ECO:0008006" key="7">
    <source>
        <dbReference type="Google" id="ProtNLM"/>
    </source>
</evidence>
<dbReference type="SUPFAM" id="SSF53182">
    <property type="entry name" value="Pyrrolidone carboxyl peptidase (pyroglutamate aminopeptidase)"/>
    <property type="match status" value="1"/>
</dbReference>
<gene>
    <name evidence="5" type="ORF">BDQ12DRAFT_641443</name>
</gene>
<evidence type="ECO:0000256" key="1">
    <source>
        <dbReference type="ARBA" id="ARBA00006641"/>
    </source>
</evidence>
<evidence type="ECO:0000313" key="5">
    <source>
        <dbReference type="EMBL" id="TFK44623.1"/>
    </source>
</evidence>
<reference evidence="5 6" key="1">
    <citation type="journal article" date="2019" name="Nat. Ecol. Evol.">
        <title>Megaphylogeny resolves global patterns of mushroom evolution.</title>
        <authorList>
            <person name="Varga T."/>
            <person name="Krizsan K."/>
            <person name="Foldi C."/>
            <person name="Dima B."/>
            <person name="Sanchez-Garcia M."/>
            <person name="Sanchez-Ramirez S."/>
            <person name="Szollosi G.J."/>
            <person name="Szarkandi J.G."/>
            <person name="Papp V."/>
            <person name="Albert L."/>
            <person name="Andreopoulos W."/>
            <person name="Angelini C."/>
            <person name="Antonin V."/>
            <person name="Barry K.W."/>
            <person name="Bougher N.L."/>
            <person name="Buchanan P."/>
            <person name="Buyck B."/>
            <person name="Bense V."/>
            <person name="Catcheside P."/>
            <person name="Chovatia M."/>
            <person name="Cooper J."/>
            <person name="Damon W."/>
            <person name="Desjardin D."/>
            <person name="Finy P."/>
            <person name="Geml J."/>
            <person name="Haridas S."/>
            <person name="Hughes K."/>
            <person name="Justo A."/>
            <person name="Karasinski D."/>
            <person name="Kautmanova I."/>
            <person name="Kiss B."/>
            <person name="Kocsube S."/>
            <person name="Kotiranta H."/>
            <person name="LaButti K.M."/>
            <person name="Lechner B.E."/>
            <person name="Liimatainen K."/>
            <person name="Lipzen A."/>
            <person name="Lukacs Z."/>
            <person name="Mihaltcheva S."/>
            <person name="Morgado L.N."/>
            <person name="Niskanen T."/>
            <person name="Noordeloos M.E."/>
            <person name="Ohm R.A."/>
            <person name="Ortiz-Santana B."/>
            <person name="Ovrebo C."/>
            <person name="Racz N."/>
            <person name="Riley R."/>
            <person name="Savchenko A."/>
            <person name="Shiryaev A."/>
            <person name="Soop K."/>
            <person name="Spirin V."/>
            <person name="Szebenyi C."/>
            <person name="Tomsovsky M."/>
            <person name="Tulloss R.E."/>
            <person name="Uehling J."/>
            <person name="Grigoriev I.V."/>
            <person name="Vagvolgyi C."/>
            <person name="Papp T."/>
            <person name="Martin F.M."/>
            <person name="Miettinen O."/>
            <person name="Hibbett D.S."/>
            <person name="Nagy L.G."/>
        </authorList>
    </citation>
    <scope>NUCLEOTIDE SEQUENCE [LARGE SCALE GENOMIC DNA]</scope>
    <source>
        <strain evidence="5 6">CBS 166.37</strain>
    </source>
</reference>
<evidence type="ECO:0000256" key="4">
    <source>
        <dbReference type="ARBA" id="ARBA00022807"/>
    </source>
</evidence>
<dbReference type="GO" id="GO:0008234">
    <property type="term" value="F:cysteine-type peptidase activity"/>
    <property type="evidence" value="ECO:0007669"/>
    <property type="project" value="UniProtKB-KW"/>
</dbReference>
<evidence type="ECO:0000256" key="3">
    <source>
        <dbReference type="ARBA" id="ARBA00022801"/>
    </source>
</evidence>